<organism evidence="1 2">
    <name type="scientific">Hevea brasiliensis</name>
    <name type="common">Para rubber tree</name>
    <name type="synonym">Siphonia brasiliensis</name>
    <dbReference type="NCBI Taxonomy" id="3981"/>
    <lineage>
        <taxon>Eukaryota</taxon>
        <taxon>Viridiplantae</taxon>
        <taxon>Streptophyta</taxon>
        <taxon>Embryophyta</taxon>
        <taxon>Tracheophyta</taxon>
        <taxon>Spermatophyta</taxon>
        <taxon>Magnoliopsida</taxon>
        <taxon>eudicotyledons</taxon>
        <taxon>Gunneridae</taxon>
        <taxon>Pentapetalae</taxon>
        <taxon>rosids</taxon>
        <taxon>fabids</taxon>
        <taxon>Malpighiales</taxon>
        <taxon>Euphorbiaceae</taxon>
        <taxon>Crotonoideae</taxon>
        <taxon>Micrandreae</taxon>
        <taxon>Hevea</taxon>
    </lineage>
</organism>
<dbReference type="PANTHER" id="PTHR33116:SF86">
    <property type="entry name" value="REVERSE TRANSCRIPTASE DOMAIN-CONTAINING PROTEIN"/>
    <property type="match status" value="1"/>
</dbReference>
<evidence type="ECO:0008006" key="3">
    <source>
        <dbReference type="Google" id="ProtNLM"/>
    </source>
</evidence>
<reference evidence="1" key="1">
    <citation type="journal article" date="2023" name="Plant Biotechnol. J.">
        <title>Chromosome-level wild Hevea brasiliensis genome provides new tools for genomic-assisted breeding and valuable loci to elevate rubber yield.</title>
        <authorList>
            <person name="Cheng H."/>
            <person name="Song X."/>
            <person name="Hu Y."/>
            <person name="Wu T."/>
            <person name="Yang Q."/>
            <person name="An Z."/>
            <person name="Feng S."/>
            <person name="Deng Z."/>
            <person name="Wu W."/>
            <person name="Zeng X."/>
            <person name="Tu M."/>
            <person name="Wang X."/>
            <person name="Huang H."/>
        </authorList>
    </citation>
    <scope>NUCLEOTIDE SEQUENCE</scope>
    <source>
        <strain evidence="1">MT/VB/25A 57/8</strain>
    </source>
</reference>
<evidence type="ECO:0000313" key="2">
    <source>
        <dbReference type="Proteomes" id="UP001174677"/>
    </source>
</evidence>
<dbReference type="EMBL" id="JARPOI010000007">
    <property type="protein sequence ID" value="KAJ9176911.1"/>
    <property type="molecule type" value="Genomic_DNA"/>
</dbReference>
<proteinExistence type="predicted"/>
<dbReference type="Proteomes" id="UP001174677">
    <property type="component" value="Chromosome 7"/>
</dbReference>
<keyword evidence="2" id="KW-1185">Reference proteome</keyword>
<comment type="caution">
    <text evidence="1">The sequence shown here is derived from an EMBL/GenBank/DDBJ whole genome shotgun (WGS) entry which is preliminary data.</text>
</comment>
<protein>
    <recommendedName>
        <fullName evidence="3">Reverse transcriptase domain-containing protein</fullName>
    </recommendedName>
</protein>
<gene>
    <name evidence="1" type="ORF">P3X46_012174</name>
</gene>
<accession>A0ABQ9M9E8</accession>
<dbReference type="PANTHER" id="PTHR33116">
    <property type="entry name" value="REVERSE TRANSCRIPTASE ZINC-BINDING DOMAIN-CONTAINING PROTEIN-RELATED-RELATED"/>
    <property type="match status" value="1"/>
</dbReference>
<evidence type="ECO:0000313" key="1">
    <source>
        <dbReference type="EMBL" id="KAJ9176911.1"/>
    </source>
</evidence>
<sequence length="172" mass="19875">MQCVTSVSYKMALNGIEISPIIPQRGLHFIFFKADTIETSNVKNILAAYKNAYGLVINFQKYEIFFSVNCSAKIKHEISDILLVRSPLDHGKYLGLPSLVDRLWKWILGWHSKRLSRTGKEVLLKSIAQAIPSYCISVFCFPISTYEDLQRMMNSFWWGSKPKGHRNIHWFS</sequence>
<name>A0ABQ9M9E8_HEVBR</name>